<dbReference type="GO" id="GO:0008270">
    <property type="term" value="F:zinc ion binding"/>
    <property type="evidence" value="ECO:0007669"/>
    <property type="project" value="UniProtKB-UniRule"/>
</dbReference>
<keyword evidence="4 9" id="KW-0732">Signal</keyword>
<dbReference type="InterPro" id="IPR041891">
    <property type="entry name" value="Alpha_CA_prokaryot-like"/>
</dbReference>
<evidence type="ECO:0000256" key="7">
    <source>
        <dbReference type="ARBA" id="ARBA00023239"/>
    </source>
</evidence>
<evidence type="ECO:0000256" key="8">
    <source>
        <dbReference type="ARBA" id="ARBA00048348"/>
    </source>
</evidence>
<evidence type="ECO:0000256" key="1">
    <source>
        <dbReference type="ARBA" id="ARBA00001947"/>
    </source>
</evidence>
<proteinExistence type="inferred from homology"/>
<comment type="function">
    <text evidence="9">Reversible hydration of carbon dioxide.</text>
</comment>
<sequence length="293" mass="33621">MEKLMRQIMFCGLFNALLLLLAACPATCQEVEDESEFSYVPGSDNGPERWGEIHPDWSMCNNGTMQSPIDLLHERVEIVSHLGRLKRDYKPSNAILINRGHDMMLRWESGGGHIYINETQYTLNQCHWHSPSEHTINGRRYDLEVHLVHESMDGRTAVFGIMYKIGRPDSFLSMMGKDLKALADIRGVERVMGKDLKGLADIRGVERVVGTIDPRQIKLGSRKYYRYIGSLTVPPCTENIAWTMLRKVRTASREQVRLIRRAVHDDSETNARPIQPINQRTVTLYWPTDRQGN</sequence>
<dbReference type="FunFam" id="3.10.200.10:FF:000007">
    <property type="entry name" value="Alpha carbonic anhydrase 3"/>
    <property type="match status" value="1"/>
</dbReference>
<keyword evidence="5 9" id="KW-0862">Zinc</keyword>
<comment type="similarity">
    <text evidence="9">Belongs to the alpha-carbonic anhydrase family.</text>
</comment>
<accession>A0ABC8TAT2</accession>
<evidence type="ECO:0000256" key="2">
    <source>
        <dbReference type="ARBA" id="ARBA00012925"/>
    </source>
</evidence>
<keyword evidence="3 9" id="KW-0479">Metal-binding</keyword>
<evidence type="ECO:0000313" key="12">
    <source>
        <dbReference type="Proteomes" id="UP001642360"/>
    </source>
</evidence>
<dbReference type="InterPro" id="IPR036398">
    <property type="entry name" value="CA_dom_sf"/>
</dbReference>
<evidence type="ECO:0000256" key="3">
    <source>
        <dbReference type="ARBA" id="ARBA00022723"/>
    </source>
</evidence>
<comment type="caution">
    <text evidence="11">The sequence shown here is derived from an EMBL/GenBank/DDBJ whole genome shotgun (WGS) entry which is preliminary data.</text>
</comment>
<dbReference type="InterPro" id="IPR023561">
    <property type="entry name" value="Carbonic_anhydrase_a-class"/>
</dbReference>
<dbReference type="PROSITE" id="PS00162">
    <property type="entry name" value="ALPHA_CA_1"/>
    <property type="match status" value="1"/>
</dbReference>
<feature type="domain" description="Alpha-carbonic anhydrase" evidence="10">
    <location>
        <begin position="35"/>
        <end position="286"/>
    </location>
</feature>
<dbReference type="SUPFAM" id="SSF51069">
    <property type="entry name" value="Carbonic anhydrase"/>
    <property type="match status" value="1"/>
</dbReference>
<evidence type="ECO:0000256" key="4">
    <source>
        <dbReference type="ARBA" id="ARBA00022729"/>
    </source>
</evidence>
<keyword evidence="7 9" id="KW-0456">Lyase</keyword>
<dbReference type="EMBL" id="CAUOFW020004347">
    <property type="protein sequence ID" value="CAK9165207.1"/>
    <property type="molecule type" value="Genomic_DNA"/>
</dbReference>
<dbReference type="SMART" id="SM01057">
    <property type="entry name" value="Carb_anhydrase"/>
    <property type="match status" value="1"/>
</dbReference>
<name>A0ABC8TAT2_9AQUA</name>
<dbReference type="PANTHER" id="PTHR18952:SF208">
    <property type="entry name" value="CARBONIC ANHYDRASE XA-RELATED"/>
    <property type="match status" value="1"/>
</dbReference>
<reference evidence="11 12" key="1">
    <citation type="submission" date="2024-02" db="EMBL/GenBank/DDBJ databases">
        <authorList>
            <person name="Vignale AGUSTIN F."/>
            <person name="Sosa J E."/>
            <person name="Modenutti C."/>
        </authorList>
    </citation>
    <scope>NUCLEOTIDE SEQUENCE [LARGE SCALE GENOMIC DNA]</scope>
</reference>
<comment type="cofactor">
    <cofactor evidence="1 9">
        <name>Zn(2+)</name>
        <dbReference type="ChEBI" id="CHEBI:29105"/>
    </cofactor>
</comment>
<dbReference type="PANTHER" id="PTHR18952">
    <property type="entry name" value="CARBONIC ANHYDRASE"/>
    <property type="match status" value="1"/>
</dbReference>
<dbReference type="CDD" id="cd03124">
    <property type="entry name" value="alpha_CA_prokaryotic_like"/>
    <property type="match status" value="1"/>
</dbReference>
<comment type="catalytic activity">
    <reaction evidence="8 9">
        <text>hydrogencarbonate + H(+) = CO2 + H2O</text>
        <dbReference type="Rhea" id="RHEA:10748"/>
        <dbReference type="ChEBI" id="CHEBI:15377"/>
        <dbReference type="ChEBI" id="CHEBI:15378"/>
        <dbReference type="ChEBI" id="CHEBI:16526"/>
        <dbReference type="ChEBI" id="CHEBI:17544"/>
        <dbReference type="EC" id="4.2.1.1"/>
    </reaction>
</comment>
<evidence type="ECO:0000256" key="5">
    <source>
        <dbReference type="ARBA" id="ARBA00022833"/>
    </source>
</evidence>
<dbReference type="PROSITE" id="PS51257">
    <property type="entry name" value="PROKAR_LIPOPROTEIN"/>
    <property type="match status" value="1"/>
</dbReference>
<keyword evidence="12" id="KW-1185">Reference proteome</keyword>
<dbReference type="EC" id="4.2.1.1" evidence="2 9"/>
<organism evidence="11 12">
    <name type="scientific">Ilex paraguariensis</name>
    <name type="common">yerba mate</name>
    <dbReference type="NCBI Taxonomy" id="185542"/>
    <lineage>
        <taxon>Eukaryota</taxon>
        <taxon>Viridiplantae</taxon>
        <taxon>Streptophyta</taxon>
        <taxon>Embryophyta</taxon>
        <taxon>Tracheophyta</taxon>
        <taxon>Spermatophyta</taxon>
        <taxon>Magnoliopsida</taxon>
        <taxon>eudicotyledons</taxon>
        <taxon>Gunneridae</taxon>
        <taxon>Pentapetalae</taxon>
        <taxon>asterids</taxon>
        <taxon>campanulids</taxon>
        <taxon>Aquifoliales</taxon>
        <taxon>Aquifoliaceae</taxon>
        <taxon>Ilex</taxon>
    </lineage>
</organism>
<protein>
    <recommendedName>
        <fullName evidence="2 9">Carbonic anhydrase</fullName>
        <ecNumber evidence="2 9">4.2.1.1</ecNumber>
    </recommendedName>
</protein>
<dbReference type="Pfam" id="PF00194">
    <property type="entry name" value="Carb_anhydrase"/>
    <property type="match status" value="1"/>
</dbReference>
<evidence type="ECO:0000313" key="11">
    <source>
        <dbReference type="EMBL" id="CAK9165207.1"/>
    </source>
</evidence>
<dbReference type="InterPro" id="IPR018338">
    <property type="entry name" value="Carbonic_anhydrase_a-class_CS"/>
</dbReference>
<feature type="signal peptide" evidence="9">
    <location>
        <begin position="1"/>
        <end position="28"/>
    </location>
</feature>
<evidence type="ECO:0000259" key="10">
    <source>
        <dbReference type="PROSITE" id="PS51144"/>
    </source>
</evidence>
<dbReference type="Gene3D" id="3.10.200.10">
    <property type="entry name" value="Alpha carbonic anhydrase"/>
    <property type="match status" value="1"/>
</dbReference>
<evidence type="ECO:0000256" key="6">
    <source>
        <dbReference type="ARBA" id="ARBA00023180"/>
    </source>
</evidence>
<gene>
    <name evidence="11" type="ORF">ILEXP_LOCUS34364</name>
</gene>
<evidence type="ECO:0000256" key="9">
    <source>
        <dbReference type="RuleBase" id="RU367011"/>
    </source>
</evidence>
<dbReference type="PROSITE" id="PS51144">
    <property type="entry name" value="ALPHA_CA_2"/>
    <property type="match status" value="1"/>
</dbReference>
<dbReference type="AlphaFoldDB" id="A0ABC8TAT2"/>
<dbReference type="GO" id="GO:0004089">
    <property type="term" value="F:carbonate dehydratase activity"/>
    <property type="evidence" value="ECO:0007669"/>
    <property type="project" value="UniProtKB-UniRule"/>
</dbReference>
<dbReference type="Proteomes" id="UP001642360">
    <property type="component" value="Unassembled WGS sequence"/>
</dbReference>
<keyword evidence="6" id="KW-0325">Glycoprotein</keyword>
<feature type="chain" id="PRO_5044531249" description="Carbonic anhydrase" evidence="9">
    <location>
        <begin position="29"/>
        <end position="293"/>
    </location>
</feature>
<dbReference type="InterPro" id="IPR001148">
    <property type="entry name" value="CA_dom"/>
</dbReference>